<sequence>MDINFLSSIVFNLHSKGFKYSPMEMNINSQYRSTLDKAVQDIYSYAGSLAQKYYVEGKTKDEYGRLISITEFQNEIHGKLSNITKTIDKQLDSIKNQNTNSDEKGAKLKEKLTDDFMKEISNRNFRTLKNNNSEFESLSNKLKIILLNNKMFIQQAHDLNIFCTQFYE</sequence>
<accession>A0A1M4YGJ7</accession>
<dbReference type="RefSeq" id="WP_072977071.1">
    <property type="nucleotide sequence ID" value="NZ_FQTY01000017.1"/>
</dbReference>
<name>A0A1M4YGJ7_9FIRM</name>
<evidence type="ECO:0000313" key="1">
    <source>
        <dbReference type="EMBL" id="SHF04861.1"/>
    </source>
</evidence>
<organism evidence="1 2">
    <name type="scientific">Tissierella praeacuta DSM 18095</name>
    <dbReference type="NCBI Taxonomy" id="1123404"/>
    <lineage>
        <taxon>Bacteria</taxon>
        <taxon>Bacillati</taxon>
        <taxon>Bacillota</taxon>
        <taxon>Tissierellia</taxon>
        <taxon>Tissierellales</taxon>
        <taxon>Tissierellaceae</taxon>
        <taxon>Tissierella</taxon>
    </lineage>
</organism>
<reference evidence="2" key="1">
    <citation type="submission" date="2016-11" db="EMBL/GenBank/DDBJ databases">
        <authorList>
            <person name="Varghese N."/>
            <person name="Submissions S."/>
        </authorList>
    </citation>
    <scope>NUCLEOTIDE SEQUENCE [LARGE SCALE GENOMIC DNA]</scope>
    <source>
        <strain evidence="2">DSM 18095</strain>
    </source>
</reference>
<dbReference type="AlphaFoldDB" id="A0A1M4YGJ7"/>
<gene>
    <name evidence="1" type="ORF">SAMN02745784_02632</name>
</gene>
<dbReference type="GeneID" id="90995337"/>
<protein>
    <submittedName>
        <fullName evidence="1">Uncharacterized protein</fullName>
    </submittedName>
</protein>
<dbReference type="Proteomes" id="UP000184114">
    <property type="component" value="Unassembled WGS sequence"/>
</dbReference>
<dbReference type="EMBL" id="FQTY01000017">
    <property type="protein sequence ID" value="SHF04861.1"/>
    <property type="molecule type" value="Genomic_DNA"/>
</dbReference>
<proteinExistence type="predicted"/>
<evidence type="ECO:0000313" key="2">
    <source>
        <dbReference type="Proteomes" id="UP000184114"/>
    </source>
</evidence>
<keyword evidence="2" id="KW-1185">Reference proteome</keyword>